<sequence length="564" mass="63576">MLKTYSINSVECDTSKNSISHQAVLLNSMGIGSSDTKHTYSLKDNEEIEHEGDSAIISQKRKLVSINNDEEDYGDIEDDEDDEDMEDDTSLSTMPSQESPAAKRPKSTKNTRGVIVGVWRDSCEPNDEKKHVVFGFIDIHDRLRTRLYPMNRQGEEFLGNFPTGAGGYWVTSERILFDEHLQGLSSLEVKEYIKTRQVIHPKSDLESKEDDLIAEDQTTIIQHESPPGIKQPNFRSAGASTRSSIGRQLLPREPINRSPKAVTTSELQAPKSLPLVDGKFQGVPLGFWTESDGACDKDKHAVFGVLIGTDSFRVKVARQTRDGRPRDGNYPVGPGALWIHYDKVYLEPHLRACSRPEVKEYCRIRLEELQVKETEEERIANEIKAVARAKEVVTGNIRRKNTVFEHYQPSTELESRKSTRSEHRKSRQKAEIEASIDEVIRPNKSLLAETCEKLPEKNNRKDIQISEASILEEAAEKELKSNIKKLNKVWVAQQAVTIPGVNCSASAGASKNSIQSETRYHNGIKYERKKIGPFHGKLVSSAQILSIDGEDFVEYRILTKPSFD</sequence>
<dbReference type="EMBL" id="MCBS01024137">
    <property type="protein sequence ID" value="RKF74096.1"/>
    <property type="molecule type" value="Genomic_DNA"/>
</dbReference>
<feature type="compositionally biased region" description="Acidic residues" evidence="1">
    <location>
        <begin position="68"/>
        <end position="89"/>
    </location>
</feature>
<keyword evidence="2" id="KW-0378">Hydrolase</keyword>
<dbReference type="AlphaFoldDB" id="A0A420IHR4"/>
<organism evidence="2 3">
    <name type="scientific">Golovinomyces cichoracearum</name>
    <dbReference type="NCBI Taxonomy" id="62708"/>
    <lineage>
        <taxon>Eukaryota</taxon>
        <taxon>Fungi</taxon>
        <taxon>Dikarya</taxon>
        <taxon>Ascomycota</taxon>
        <taxon>Pezizomycotina</taxon>
        <taxon>Leotiomycetes</taxon>
        <taxon>Erysiphales</taxon>
        <taxon>Erysiphaceae</taxon>
        <taxon>Golovinomyces</taxon>
    </lineage>
</organism>
<accession>A0A420IHR4</accession>
<reference evidence="2 3" key="1">
    <citation type="journal article" date="2018" name="BMC Genomics">
        <title>Comparative genome analyses reveal sequence features reflecting distinct modes of host-adaptation between dicot and monocot powdery mildew.</title>
        <authorList>
            <person name="Wu Y."/>
            <person name="Ma X."/>
            <person name="Pan Z."/>
            <person name="Kale S.D."/>
            <person name="Song Y."/>
            <person name="King H."/>
            <person name="Zhang Q."/>
            <person name="Presley C."/>
            <person name="Deng X."/>
            <person name="Wei C.I."/>
            <person name="Xiao S."/>
        </authorList>
    </citation>
    <scope>NUCLEOTIDE SEQUENCE [LARGE SCALE GENOMIC DNA]</scope>
    <source>
        <strain evidence="2">UMSG1</strain>
    </source>
</reference>
<evidence type="ECO:0000313" key="2">
    <source>
        <dbReference type="EMBL" id="RKF74096.1"/>
    </source>
</evidence>
<keyword evidence="2" id="KW-0255">Endonuclease</keyword>
<evidence type="ECO:0000313" key="3">
    <source>
        <dbReference type="Proteomes" id="UP000285326"/>
    </source>
</evidence>
<keyword evidence="2" id="KW-0540">Nuclease</keyword>
<proteinExistence type="predicted"/>
<feature type="compositionally biased region" description="Polar residues" evidence="1">
    <location>
        <begin position="90"/>
        <end position="99"/>
    </location>
</feature>
<dbReference type="GO" id="GO:0004519">
    <property type="term" value="F:endonuclease activity"/>
    <property type="evidence" value="ECO:0007669"/>
    <property type="project" value="UniProtKB-KW"/>
</dbReference>
<dbReference type="Proteomes" id="UP000285326">
    <property type="component" value="Unassembled WGS sequence"/>
</dbReference>
<gene>
    <name evidence="2" type="ORF">GcM1_241104</name>
</gene>
<comment type="caution">
    <text evidence="2">The sequence shown here is derived from an EMBL/GenBank/DDBJ whole genome shotgun (WGS) entry which is preliminary data.</text>
</comment>
<name>A0A420IHR4_9PEZI</name>
<feature type="region of interest" description="Disordered" evidence="1">
    <location>
        <begin position="408"/>
        <end position="430"/>
    </location>
</feature>
<protein>
    <submittedName>
        <fullName evidence="2">Putative trna splicing endonuclease subunit</fullName>
    </submittedName>
</protein>
<feature type="region of interest" description="Disordered" evidence="1">
    <location>
        <begin position="67"/>
        <end position="109"/>
    </location>
</feature>
<evidence type="ECO:0000256" key="1">
    <source>
        <dbReference type="SAM" id="MobiDB-lite"/>
    </source>
</evidence>